<comment type="caution">
    <text evidence="1">The sequence shown here is derived from an EMBL/GenBank/DDBJ whole genome shotgun (WGS) entry which is preliminary data.</text>
</comment>
<protein>
    <submittedName>
        <fullName evidence="1">Uncharacterized protein</fullName>
    </submittedName>
</protein>
<gene>
    <name evidence="1" type="ORF">CKM354_000813900</name>
</gene>
<dbReference type="RefSeq" id="XP_044659442.1">
    <property type="nucleotide sequence ID" value="XM_044803507.1"/>
</dbReference>
<proteinExistence type="predicted"/>
<dbReference type="EMBL" id="BOLY01000005">
    <property type="protein sequence ID" value="GIZ44955.1"/>
    <property type="molecule type" value="Genomic_DNA"/>
</dbReference>
<dbReference type="Proteomes" id="UP000825890">
    <property type="component" value="Unassembled WGS sequence"/>
</dbReference>
<dbReference type="AlphaFoldDB" id="A0A9P3FJJ5"/>
<evidence type="ECO:0000313" key="1">
    <source>
        <dbReference type="EMBL" id="GIZ44955.1"/>
    </source>
</evidence>
<dbReference type="GeneID" id="68293714"/>
<evidence type="ECO:0000313" key="2">
    <source>
        <dbReference type="Proteomes" id="UP000825890"/>
    </source>
</evidence>
<dbReference type="OrthoDB" id="3649310at2759"/>
<reference evidence="1 2" key="1">
    <citation type="submission" date="2021-01" db="EMBL/GenBank/DDBJ databases">
        <title>Cercospora kikuchii MAFF 305040 whole genome shotgun sequence.</title>
        <authorList>
            <person name="Kashiwa T."/>
            <person name="Suzuki T."/>
        </authorList>
    </citation>
    <scope>NUCLEOTIDE SEQUENCE [LARGE SCALE GENOMIC DNA]</scope>
    <source>
        <strain evidence="1 2">MAFF 305040</strain>
    </source>
</reference>
<sequence>MDMPGGASLSAPNSATQLPRRPSYLITIPREIRDKIYSFCNFSTPPQCRKYSAIEYDEIKYNHTSATLQPFEHAAKLEKFKTFSWPHINLPCRIYAAERVADCGFASRTTFFWLNRIAGARAHHKTCYDYICPHRECASRHRKGKKTKFYAIHRSWMCSSCPVKASKRRKAEGNGQRGRICKTCRSNADDRGPIPTLAQVNQQLRAEVLSTMFSTCRLYATIFDGEADGAAIVQMIRAIGSDSAAKIKRLNILYSKKKDLKYIMTSLMRDLKLAGINTTEGVVEVTRWTQEKTVPHQRFRDRRPHAEEEEVAMPGCQCEFCIVQYLRDQDRKAAAGKQKKKKKQTQS</sequence>
<accession>A0A9P3FJJ5</accession>
<organism evidence="1 2">
    <name type="scientific">Cercospora kikuchii</name>
    <dbReference type="NCBI Taxonomy" id="84275"/>
    <lineage>
        <taxon>Eukaryota</taxon>
        <taxon>Fungi</taxon>
        <taxon>Dikarya</taxon>
        <taxon>Ascomycota</taxon>
        <taxon>Pezizomycotina</taxon>
        <taxon>Dothideomycetes</taxon>
        <taxon>Dothideomycetidae</taxon>
        <taxon>Mycosphaerellales</taxon>
        <taxon>Mycosphaerellaceae</taxon>
        <taxon>Cercospora</taxon>
    </lineage>
</organism>
<keyword evidence="2" id="KW-1185">Reference proteome</keyword>
<name>A0A9P3FJJ5_9PEZI</name>